<keyword evidence="4" id="KW-1185">Reference proteome</keyword>
<dbReference type="InterPro" id="IPR032508">
    <property type="entry name" value="FecR_C"/>
</dbReference>
<name>A0ABS3Y7W3_9BACT</name>
<accession>A0ABS3Y7W3</accession>
<evidence type="ECO:0000313" key="3">
    <source>
        <dbReference type="EMBL" id="MBO9150769.1"/>
    </source>
</evidence>
<dbReference type="Pfam" id="PF04773">
    <property type="entry name" value="FecR"/>
    <property type="match status" value="1"/>
</dbReference>
<evidence type="ECO:0000259" key="2">
    <source>
        <dbReference type="Pfam" id="PF16344"/>
    </source>
</evidence>
<dbReference type="PANTHER" id="PTHR30273:SF2">
    <property type="entry name" value="PROTEIN FECR"/>
    <property type="match status" value="1"/>
</dbReference>
<dbReference type="RefSeq" id="WP_209142340.1">
    <property type="nucleotide sequence ID" value="NZ_JAGHKP010000001.1"/>
</dbReference>
<gene>
    <name evidence="3" type="ORF">J7I43_01005</name>
</gene>
<dbReference type="Pfam" id="PF16344">
    <property type="entry name" value="FecR_C"/>
    <property type="match status" value="1"/>
</dbReference>
<comment type="caution">
    <text evidence="3">The sequence shown here is derived from an EMBL/GenBank/DDBJ whole genome shotgun (WGS) entry which is preliminary data.</text>
</comment>
<sequence length="385" mass="43155">MTQAEFRILFEKYRSEEISEEEFRALWETLADETQVEDWRKAIDDMLNDGAVPDLSDPAKGRAILEKILKRPAKHVTMRPWKTWAAAAALILMLGIGFLWRQASVAPNDPVLVKETSDIPPGGNGAILTLANGSTVVLDSLGNGLIAAQQGSQAILQNGQLEYEPSGGETAGLSYNTMRTPNGRQFRLKLPDGTLVWLNAASSIRYPVAFTGKERRVEVQGEAYFEVTENAQMPFIVDADHRTEITVLGTQFNVNAYDDEPTLNTTLLQGRVRITAAGKNVELKPGQQAQVSRDQQIKTANDANLDKAVAWKNGTFNFEGSNLREIMRQLERWYDIKVVYEKDIPPTEYFGEISKRNNLQGVLRILEKSEVRFRLENNNTLVVTR</sequence>
<organism evidence="3 4">
    <name type="scientific">Chitinophaga chungangae</name>
    <dbReference type="NCBI Taxonomy" id="2821488"/>
    <lineage>
        <taxon>Bacteria</taxon>
        <taxon>Pseudomonadati</taxon>
        <taxon>Bacteroidota</taxon>
        <taxon>Chitinophagia</taxon>
        <taxon>Chitinophagales</taxon>
        <taxon>Chitinophagaceae</taxon>
        <taxon>Chitinophaga</taxon>
    </lineage>
</organism>
<feature type="domain" description="Protein FecR C-terminal" evidence="2">
    <location>
        <begin position="316"/>
        <end position="380"/>
    </location>
</feature>
<dbReference type="PANTHER" id="PTHR30273">
    <property type="entry name" value="PERIPLASMIC SIGNAL SENSOR AND SIGMA FACTOR ACTIVATOR FECR-RELATED"/>
    <property type="match status" value="1"/>
</dbReference>
<feature type="domain" description="FecR protein" evidence="1">
    <location>
        <begin position="177"/>
        <end position="273"/>
    </location>
</feature>
<dbReference type="Gene3D" id="3.55.50.30">
    <property type="match status" value="1"/>
</dbReference>
<dbReference type="Proteomes" id="UP000679126">
    <property type="component" value="Unassembled WGS sequence"/>
</dbReference>
<evidence type="ECO:0000259" key="1">
    <source>
        <dbReference type="Pfam" id="PF04773"/>
    </source>
</evidence>
<dbReference type="EMBL" id="JAGHKP010000001">
    <property type="protein sequence ID" value="MBO9150769.1"/>
    <property type="molecule type" value="Genomic_DNA"/>
</dbReference>
<dbReference type="PIRSF" id="PIRSF018266">
    <property type="entry name" value="FecR"/>
    <property type="match status" value="1"/>
</dbReference>
<evidence type="ECO:0000313" key="4">
    <source>
        <dbReference type="Proteomes" id="UP000679126"/>
    </source>
</evidence>
<reference evidence="4" key="1">
    <citation type="submission" date="2021-03" db="EMBL/GenBank/DDBJ databases">
        <title>Assistant Professor.</title>
        <authorList>
            <person name="Huq M.A."/>
        </authorList>
    </citation>
    <scope>NUCLEOTIDE SEQUENCE [LARGE SCALE GENOMIC DNA]</scope>
    <source>
        <strain evidence="4">MAH-28</strain>
    </source>
</reference>
<dbReference type="InterPro" id="IPR006860">
    <property type="entry name" value="FecR"/>
</dbReference>
<proteinExistence type="predicted"/>
<protein>
    <submittedName>
        <fullName evidence="3">FecR domain-containing protein</fullName>
    </submittedName>
</protein>
<dbReference type="Gene3D" id="2.60.120.1440">
    <property type="match status" value="1"/>
</dbReference>
<dbReference type="InterPro" id="IPR012373">
    <property type="entry name" value="Ferrdict_sens_TM"/>
</dbReference>